<gene>
    <name evidence="1" type="ORF">LCGC14_0166110</name>
</gene>
<dbReference type="Gene3D" id="3.30.470.10">
    <property type="match status" value="1"/>
</dbReference>
<dbReference type="InterPro" id="IPR001544">
    <property type="entry name" value="Aminotrans_IV"/>
</dbReference>
<dbReference type="EMBL" id="LAZR01000063">
    <property type="protein sequence ID" value="KKN96565.1"/>
    <property type="molecule type" value="Genomic_DNA"/>
</dbReference>
<dbReference type="AlphaFoldDB" id="A0A0F9UU17"/>
<dbReference type="GO" id="GO:0003824">
    <property type="term" value="F:catalytic activity"/>
    <property type="evidence" value="ECO:0007669"/>
    <property type="project" value="InterPro"/>
</dbReference>
<sequence>MYPLFESVCIENSQIKNEHYHESRFRSSYIQQYKTHPNYSLFDGIHLTNLDNDLTYKLKIGYKQHGTRFSISLYENSIPTSLKLVNDDTITYALKRNNRKKLNQLFDQKGNFDDVLIVKNGLITDASYSNILFTDGKLITTPSSPLLQGTCRARLLEENKITEAHITESDIQNFKSFQLVNALNDFDNTRWVPIYNIQRG</sequence>
<dbReference type="Gene3D" id="3.20.10.10">
    <property type="entry name" value="D-amino Acid Aminotransferase, subunit A, domain 2"/>
    <property type="match status" value="1"/>
</dbReference>
<organism evidence="1">
    <name type="scientific">marine sediment metagenome</name>
    <dbReference type="NCBI Taxonomy" id="412755"/>
    <lineage>
        <taxon>unclassified sequences</taxon>
        <taxon>metagenomes</taxon>
        <taxon>ecological metagenomes</taxon>
    </lineage>
</organism>
<evidence type="ECO:0000313" key="1">
    <source>
        <dbReference type="EMBL" id="KKN96565.1"/>
    </source>
</evidence>
<proteinExistence type="predicted"/>
<accession>A0A0F9UU17</accession>
<name>A0A0F9UU17_9ZZZZ</name>
<dbReference type="InterPro" id="IPR036038">
    <property type="entry name" value="Aminotransferase-like"/>
</dbReference>
<dbReference type="InterPro" id="IPR043131">
    <property type="entry name" value="BCAT-like_N"/>
</dbReference>
<reference evidence="1" key="1">
    <citation type="journal article" date="2015" name="Nature">
        <title>Complex archaea that bridge the gap between prokaryotes and eukaryotes.</title>
        <authorList>
            <person name="Spang A."/>
            <person name="Saw J.H."/>
            <person name="Jorgensen S.L."/>
            <person name="Zaremba-Niedzwiedzka K."/>
            <person name="Martijn J."/>
            <person name="Lind A.E."/>
            <person name="van Eijk R."/>
            <person name="Schleper C."/>
            <person name="Guy L."/>
            <person name="Ettema T.J."/>
        </authorList>
    </citation>
    <scope>NUCLEOTIDE SEQUENCE</scope>
</reference>
<dbReference type="SUPFAM" id="SSF56752">
    <property type="entry name" value="D-aminoacid aminotransferase-like PLP-dependent enzymes"/>
    <property type="match status" value="1"/>
</dbReference>
<dbReference type="InterPro" id="IPR043132">
    <property type="entry name" value="BCAT-like_C"/>
</dbReference>
<comment type="caution">
    <text evidence="1">The sequence shown here is derived from an EMBL/GenBank/DDBJ whole genome shotgun (WGS) entry which is preliminary data.</text>
</comment>
<dbReference type="Pfam" id="PF01063">
    <property type="entry name" value="Aminotran_4"/>
    <property type="match status" value="1"/>
</dbReference>
<evidence type="ECO:0008006" key="2">
    <source>
        <dbReference type="Google" id="ProtNLM"/>
    </source>
</evidence>
<protein>
    <recommendedName>
        <fullName evidence="2">4-amino-4-deoxychorismate lyase</fullName>
    </recommendedName>
</protein>